<protein>
    <submittedName>
        <fullName evidence="2">Uncharacterized protein</fullName>
    </submittedName>
</protein>
<keyword evidence="1" id="KW-0812">Transmembrane</keyword>
<proteinExistence type="predicted"/>
<dbReference type="OrthoDB" id="3831145at2"/>
<sequence length="170" mass="18915">MAFWIAMVVPLVVGTLDTVFAYLTNDVIASGLDAALARYGVEPVPAQDTDWLYTAVMYLVLVALWIAFGLQVRAGRNWARVTLIVLAAVWLGLELLSSLLTPVIYAALGLPWDLGLPIGLIVMTAFVRVLALTGTITFIVLVCRKPSKQYFQETRSFQMAQWRAQEIPWR</sequence>
<keyword evidence="1" id="KW-0472">Membrane</keyword>
<accession>A0A1I5FJ13</accession>
<keyword evidence="1" id="KW-1133">Transmembrane helix</keyword>
<organism evidence="2 3">
    <name type="scientific">Saccharopolyspora antimicrobica</name>
    <dbReference type="NCBI Taxonomy" id="455193"/>
    <lineage>
        <taxon>Bacteria</taxon>
        <taxon>Bacillati</taxon>
        <taxon>Actinomycetota</taxon>
        <taxon>Actinomycetes</taxon>
        <taxon>Pseudonocardiales</taxon>
        <taxon>Pseudonocardiaceae</taxon>
        <taxon>Saccharopolyspora</taxon>
    </lineage>
</organism>
<feature type="transmembrane region" description="Helical" evidence="1">
    <location>
        <begin position="82"/>
        <end position="108"/>
    </location>
</feature>
<dbReference type="Proteomes" id="UP000199398">
    <property type="component" value="Unassembled WGS sequence"/>
</dbReference>
<name>A0A1I5FJ13_9PSEU</name>
<evidence type="ECO:0000313" key="2">
    <source>
        <dbReference type="EMBL" id="SFO23692.1"/>
    </source>
</evidence>
<evidence type="ECO:0000313" key="3">
    <source>
        <dbReference type="Proteomes" id="UP000199398"/>
    </source>
</evidence>
<feature type="transmembrane region" description="Helical" evidence="1">
    <location>
        <begin position="51"/>
        <end position="70"/>
    </location>
</feature>
<feature type="transmembrane region" description="Helical" evidence="1">
    <location>
        <begin position="114"/>
        <end position="142"/>
    </location>
</feature>
<gene>
    <name evidence="2" type="ORF">SAMN05421805_11196</name>
</gene>
<reference evidence="2 3" key="1">
    <citation type="submission" date="2016-10" db="EMBL/GenBank/DDBJ databases">
        <authorList>
            <person name="de Groot N.N."/>
        </authorList>
    </citation>
    <scope>NUCLEOTIDE SEQUENCE [LARGE SCALE GENOMIC DNA]</scope>
    <source>
        <strain evidence="2 3">CPCC 201259</strain>
    </source>
</reference>
<evidence type="ECO:0000256" key="1">
    <source>
        <dbReference type="SAM" id="Phobius"/>
    </source>
</evidence>
<dbReference type="AlphaFoldDB" id="A0A1I5FJ13"/>
<dbReference type="EMBL" id="FOUP01000011">
    <property type="protein sequence ID" value="SFO23692.1"/>
    <property type="molecule type" value="Genomic_DNA"/>
</dbReference>